<dbReference type="RefSeq" id="XP_031025511.1">
    <property type="nucleotide sequence ID" value="XM_031168582.1"/>
</dbReference>
<organism evidence="2 3">
    <name type="scientific">Synchytrium microbalum</name>
    <dbReference type="NCBI Taxonomy" id="1806994"/>
    <lineage>
        <taxon>Eukaryota</taxon>
        <taxon>Fungi</taxon>
        <taxon>Fungi incertae sedis</taxon>
        <taxon>Chytridiomycota</taxon>
        <taxon>Chytridiomycota incertae sedis</taxon>
        <taxon>Chytridiomycetes</taxon>
        <taxon>Synchytriales</taxon>
        <taxon>Synchytriaceae</taxon>
        <taxon>Synchytrium</taxon>
    </lineage>
</organism>
<dbReference type="PANTHER" id="PTHR15510:SF5">
    <property type="entry name" value="SPERM-ASSOCIATED ANTIGEN 8"/>
    <property type="match status" value="1"/>
</dbReference>
<keyword evidence="3" id="KW-1185">Reference proteome</keyword>
<accession>A0A507CBF2</accession>
<dbReference type="EMBL" id="QEAO01000011">
    <property type="protein sequence ID" value="TPX34873.1"/>
    <property type="molecule type" value="Genomic_DNA"/>
</dbReference>
<gene>
    <name evidence="2" type="ORF">SmJEL517_g02654</name>
</gene>
<evidence type="ECO:0000313" key="2">
    <source>
        <dbReference type="EMBL" id="TPX34873.1"/>
    </source>
</evidence>
<proteinExistence type="predicted"/>
<feature type="region of interest" description="Disordered" evidence="1">
    <location>
        <begin position="40"/>
        <end position="74"/>
    </location>
</feature>
<dbReference type="GO" id="GO:0008017">
    <property type="term" value="F:microtubule binding"/>
    <property type="evidence" value="ECO:0007669"/>
    <property type="project" value="InterPro"/>
</dbReference>
<evidence type="ECO:0000256" key="1">
    <source>
        <dbReference type="SAM" id="MobiDB-lite"/>
    </source>
</evidence>
<evidence type="ECO:0000313" key="3">
    <source>
        <dbReference type="Proteomes" id="UP000319731"/>
    </source>
</evidence>
<dbReference type="STRING" id="1806994.A0A507CBF2"/>
<dbReference type="OrthoDB" id="2120499at2759"/>
<reference evidence="2 3" key="1">
    <citation type="journal article" date="2019" name="Sci. Rep.">
        <title>Comparative genomics of chytrid fungi reveal insights into the obligate biotrophic and pathogenic lifestyle of Synchytrium endobioticum.</title>
        <authorList>
            <person name="van de Vossenberg B.T.L.H."/>
            <person name="Warris S."/>
            <person name="Nguyen H.D.T."/>
            <person name="van Gent-Pelzer M.P.E."/>
            <person name="Joly D.L."/>
            <person name="van de Geest H.C."/>
            <person name="Bonants P.J.M."/>
            <person name="Smith D.S."/>
            <person name="Levesque C.A."/>
            <person name="van der Lee T.A.J."/>
        </authorList>
    </citation>
    <scope>NUCLEOTIDE SEQUENCE [LARGE SCALE GENOMIC DNA]</scope>
    <source>
        <strain evidence="2 3">JEL517</strain>
    </source>
</reference>
<sequence>MPQVDISDTSNRSHVIAPTLLGNYVEERQAFEAQLRARNGENPPAHYAHEDEGFHPRRHHKNRPEPATTEAASPKRVAATLLGNWVEERYAKEVPNALSNGKQSVIATASIIGTQSQVEEAKDAKMDSAAVWKPTPAVRGDPHFHIKHKPNVTLQGNWFEDRFLLEEAGSGRARETVIGMSGPGGHFDWPQRGVPAFESQPPRADPRGNHKAPQGKILLENFVEERAVADKGFKDPEDLPTLSKAGHQGILAQSDKRELITTNKAEFKGPAGGAGRIGRRLQLQQEEYARIAASEIKEPVEDRSAKDWISTAKQDFGHEDIYPPVEDLGSKPVDEAMKRQYAQPVTFWTDQAAMANGIAICSMPSNGLANAASFGKHADFSTPIREFKKGAHVQFTPIL</sequence>
<dbReference type="GeneID" id="42003879"/>
<protein>
    <submittedName>
        <fullName evidence="2">Uncharacterized protein</fullName>
    </submittedName>
</protein>
<dbReference type="GO" id="GO:0045944">
    <property type="term" value="P:positive regulation of transcription by RNA polymerase II"/>
    <property type="evidence" value="ECO:0007669"/>
    <property type="project" value="TreeGrafter"/>
</dbReference>
<name>A0A507CBF2_9FUNG</name>
<comment type="caution">
    <text evidence="2">The sequence shown here is derived from an EMBL/GenBank/DDBJ whole genome shotgun (WGS) entry which is preliminary data.</text>
</comment>
<dbReference type="Proteomes" id="UP000319731">
    <property type="component" value="Unassembled WGS sequence"/>
</dbReference>
<dbReference type="PANTHER" id="PTHR15510">
    <property type="entry name" value="SPERM-ASSOCIATED ANTIGEN 8"/>
    <property type="match status" value="1"/>
</dbReference>
<dbReference type="InterPro" id="IPR026124">
    <property type="entry name" value="Sperm-assoc_Ag8"/>
</dbReference>
<dbReference type="GO" id="GO:0005634">
    <property type="term" value="C:nucleus"/>
    <property type="evidence" value="ECO:0007669"/>
    <property type="project" value="TreeGrafter"/>
</dbReference>
<dbReference type="AlphaFoldDB" id="A0A507CBF2"/>
<dbReference type="GO" id="GO:0005737">
    <property type="term" value="C:cytoplasm"/>
    <property type="evidence" value="ECO:0007669"/>
    <property type="project" value="TreeGrafter"/>
</dbReference>